<proteinExistence type="predicted"/>
<sequence>MADSAMTSLDSLPQEIITLILQSCDSFNQIQSLIFTCKRVQSVWISNQHSIIWSVGQLEITGFSDALIAIRATQIATNSLLKEELPPDPFPVSGLNGDANKPSLRELKQVQTLHRVANYVEKAILSYYHPDRFISMPNELETERDECARMKWQVWREECHRAIYRNLAAGAILCRAYHAPIVSVERPRDFLAAFLEIMEGSEHPCNVIDGWFSASEQRYLSKIPLYSIKDYHKSEAAFRPLEDLFIEGSRKREPFDPSKMLASVKSSRDESLFKTFGRYVEIRNPQSLDPDHAENLFHQILHFVAMVEEEPLRFFWDPKDEKMQSDDIPDHSPSALVMFFGSFVPIRISLQGKTKMSGTLALPGLNAKTIKDSNYFGFQCMGDFLNITWGVGGLPNCYGEDTKRPPPPQFYFAEYMLRKYFCLRFADAIYESAWDAFAHYGGLFTNLGSHLWYDNVGLLQSSDDPIPAIHYKPVVA</sequence>
<dbReference type="AlphaFoldDB" id="A0A1L9TEU0"/>
<dbReference type="VEuPathDB" id="FungiDB:ASPSYDRAFT_132944"/>
<dbReference type="STRING" id="1036612.A0A1L9TEU0"/>
<protein>
    <recommendedName>
        <fullName evidence="3">F-box domain-containing protein</fullName>
    </recommendedName>
</protein>
<dbReference type="GeneID" id="63756695"/>
<organism evidence="1 2">
    <name type="scientific">Aspergillus sydowii CBS 593.65</name>
    <dbReference type="NCBI Taxonomy" id="1036612"/>
    <lineage>
        <taxon>Eukaryota</taxon>
        <taxon>Fungi</taxon>
        <taxon>Dikarya</taxon>
        <taxon>Ascomycota</taxon>
        <taxon>Pezizomycotina</taxon>
        <taxon>Eurotiomycetes</taxon>
        <taxon>Eurotiomycetidae</taxon>
        <taxon>Eurotiales</taxon>
        <taxon>Aspergillaceae</taxon>
        <taxon>Aspergillus</taxon>
        <taxon>Aspergillus subgen. Nidulantes</taxon>
    </lineage>
</organism>
<evidence type="ECO:0008006" key="3">
    <source>
        <dbReference type="Google" id="ProtNLM"/>
    </source>
</evidence>
<reference evidence="2" key="1">
    <citation type="journal article" date="2017" name="Genome Biol.">
        <title>Comparative genomics reveals high biological diversity and specific adaptations in the industrially and medically important fungal genus Aspergillus.</title>
        <authorList>
            <person name="de Vries R.P."/>
            <person name="Riley R."/>
            <person name="Wiebenga A."/>
            <person name="Aguilar-Osorio G."/>
            <person name="Amillis S."/>
            <person name="Uchima C.A."/>
            <person name="Anderluh G."/>
            <person name="Asadollahi M."/>
            <person name="Askin M."/>
            <person name="Barry K."/>
            <person name="Battaglia E."/>
            <person name="Bayram O."/>
            <person name="Benocci T."/>
            <person name="Braus-Stromeyer S.A."/>
            <person name="Caldana C."/>
            <person name="Canovas D."/>
            <person name="Cerqueira G.C."/>
            <person name="Chen F."/>
            <person name="Chen W."/>
            <person name="Choi C."/>
            <person name="Clum A."/>
            <person name="Dos Santos R.A."/>
            <person name="Damasio A.R."/>
            <person name="Diallinas G."/>
            <person name="Emri T."/>
            <person name="Fekete E."/>
            <person name="Flipphi M."/>
            <person name="Freyberg S."/>
            <person name="Gallo A."/>
            <person name="Gournas C."/>
            <person name="Habgood R."/>
            <person name="Hainaut M."/>
            <person name="Harispe M.L."/>
            <person name="Henrissat B."/>
            <person name="Hilden K.S."/>
            <person name="Hope R."/>
            <person name="Hossain A."/>
            <person name="Karabika E."/>
            <person name="Karaffa L."/>
            <person name="Karanyi Z."/>
            <person name="Krasevec N."/>
            <person name="Kuo A."/>
            <person name="Kusch H."/>
            <person name="LaButti K."/>
            <person name="Lagendijk E.L."/>
            <person name="Lapidus A."/>
            <person name="Levasseur A."/>
            <person name="Lindquist E."/>
            <person name="Lipzen A."/>
            <person name="Logrieco A.F."/>
            <person name="MacCabe A."/>
            <person name="Maekelae M.R."/>
            <person name="Malavazi I."/>
            <person name="Melin P."/>
            <person name="Meyer V."/>
            <person name="Mielnichuk N."/>
            <person name="Miskei M."/>
            <person name="Molnar A.P."/>
            <person name="Mule G."/>
            <person name="Ngan C.Y."/>
            <person name="Orejas M."/>
            <person name="Orosz E."/>
            <person name="Ouedraogo J.P."/>
            <person name="Overkamp K.M."/>
            <person name="Park H.-S."/>
            <person name="Perrone G."/>
            <person name="Piumi F."/>
            <person name="Punt P.J."/>
            <person name="Ram A.F."/>
            <person name="Ramon A."/>
            <person name="Rauscher S."/>
            <person name="Record E."/>
            <person name="Riano-Pachon D.M."/>
            <person name="Robert V."/>
            <person name="Roehrig J."/>
            <person name="Ruller R."/>
            <person name="Salamov A."/>
            <person name="Salih N.S."/>
            <person name="Samson R.A."/>
            <person name="Sandor E."/>
            <person name="Sanguinetti M."/>
            <person name="Schuetze T."/>
            <person name="Sepcic K."/>
            <person name="Shelest E."/>
            <person name="Sherlock G."/>
            <person name="Sophianopoulou V."/>
            <person name="Squina F.M."/>
            <person name="Sun H."/>
            <person name="Susca A."/>
            <person name="Todd R.B."/>
            <person name="Tsang A."/>
            <person name="Unkles S.E."/>
            <person name="van de Wiele N."/>
            <person name="van Rossen-Uffink D."/>
            <person name="Oliveira J.V."/>
            <person name="Vesth T.C."/>
            <person name="Visser J."/>
            <person name="Yu J.-H."/>
            <person name="Zhou M."/>
            <person name="Andersen M.R."/>
            <person name="Archer D.B."/>
            <person name="Baker S.E."/>
            <person name="Benoit I."/>
            <person name="Brakhage A.A."/>
            <person name="Braus G.H."/>
            <person name="Fischer R."/>
            <person name="Frisvad J.C."/>
            <person name="Goldman G.H."/>
            <person name="Houbraken J."/>
            <person name="Oakley B."/>
            <person name="Pocsi I."/>
            <person name="Scazzocchio C."/>
            <person name="Seiboth B."/>
            <person name="vanKuyk P.A."/>
            <person name="Wortman J."/>
            <person name="Dyer P.S."/>
            <person name="Grigoriev I.V."/>
        </authorList>
    </citation>
    <scope>NUCLEOTIDE SEQUENCE [LARGE SCALE GENOMIC DNA]</scope>
    <source>
        <strain evidence="2">CBS 593.65</strain>
    </source>
</reference>
<dbReference type="OrthoDB" id="5280464at2759"/>
<accession>A0A1L9TEU0</accession>
<dbReference type="RefSeq" id="XP_040701756.1">
    <property type="nucleotide sequence ID" value="XM_040840622.1"/>
</dbReference>
<keyword evidence="2" id="KW-1185">Reference proteome</keyword>
<dbReference type="EMBL" id="KV878587">
    <property type="protein sequence ID" value="OJJ57950.1"/>
    <property type="molecule type" value="Genomic_DNA"/>
</dbReference>
<evidence type="ECO:0000313" key="2">
    <source>
        <dbReference type="Proteomes" id="UP000184356"/>
    </source>
</evidence>
<dbReference type="Proteomes" id="UP000184356">
    <property type="component" value="Unassembled WGS sequence"/>
</dbReference>
<name>A0A1L9TEU0_9EURO</name>
<gene>
    <name evidence="1" type="ORF">ASPSYDRAFT_132944</name>
</gene>
<evidence type="ECO:0000313" key="1">
    <source>
        <dbReference type="EMBL" id="OJJ57950.1"/>
    </source>
</evidence>